<comment type="caution">
    <text evidence="1">The sequence shown here is derived from an EMBL/GenBank/DDBJ whole genome shotgun (WGS) entry which is preliminary data.</text>
</comment>
<gene>
    <name evidence="1" type="ORF">QAD02_007010</name>
</gene>
<evidence type="ECO:0000313" key="1">
    <source>
        <dbReference type="EMBL" id="KAJ8665348.1"/>
    </source>
</evidence>
<sequence>MAQNKGKKHSSNSYLEILVIVVASMCFLVTHNGDFVFDDSEAIVNNQDTQMAPLHQIFQNDFWGTKLSSKYSHKSYRPLTILSFRWNYILRGKLNPPDFHKVNILLHMIVSVMTLFIFNILLNRKCPIISFHAALLFSVHPIHSEAVAGIVGRADVLCSLFMWLSLFSYHKSVTSRSSMVQWSYLFLSITSSSISMLCKEIGITVLGICIIYDVLMVNKILPKHLLSFLKPKYTCQEMKRLMETKYQCFTRCMVLIVASLLLLWTRFKIMGFSKPEFKSIDNPASLLDNTVLRIINYHYIYALNMWLLLCPLWLCFDWSMGCIPLILEADMRIILVLIMWLFFGALMMIIFSDSDPQLVRFTTMGVALMLLPFLPASNLFFPVGFVIAERVLYVPSAGFCLLVAIGLNRVIASVKYPKAVLASFYVLIIVFFARSWTRSNQWNTESSLFQSGLNVCPLNAKVHYNIGKNAADKGNKDHAKIEYQEAIRLNPNYSQAMNNLGNLYKDEKNYDMAEKLFRQAITLQNDFAAAWMNLGIVLSAMKRYTEAEMSYSSAIAHRNMYPDCYYNLGLLHLATKQHESALKNWKIATQQKPHHRQAWTNMVILFENLGMKVEALNAARQALRFIPNDPSIHFNIGNILGKDGDFQQAELHFKTAISANPNNSIYHTNLGVLYHRWNRYEDAEVMYRKALQLNPSSSIARGNLKKLKILKL</sequence>
<protein>
    <submittedName>
        <fullName evidence="1">Uncharacterized protein</fullName>
    </submittedName>
</protein>
<reference evidence="1" key="1">
    <citation type="submission" date="2023-04" db="EMBL/GenBank/DDBJ databases">
        <title>A chromosome-level genome assembly of the parasitoid wasp Eretmocerus hayati.</title>
        <authorList>
            <person name="Zhong Y."/>
            <person name="Liu S."/>
            <person name="Liu Y."/>
        </authorList>
    </citation>
    <scope>NUCLEOTIDE SEQUENCE</scope>
    <source>
        <strain evidence="1">ZJU_SS_LIU_2023</strain>
    </source>
</reference>
<organism evidence="1 2">
    <name type="scientific">Eretmocerus hayati</name>
    <dbReference type="NCBI Taxonomy" id="131215"/>
    <lineage>
        <taxon>Eukaryota</taxon>
        <taxon>Metazoa</taxon>
        <taxon>Ecdysozoa</taxon>
        <taxon>Arthropoda</taxon>
        <taxon>Hexapoda</taxon>
        <taxon>Insecta</taxon>
        <taxon>Pterygota</taxon>
        <taxon>Neoptera</taxon>
        <taxon>Endopterygota</taxon>
        <taxon>Hymenoptera</taxon>
        <taxon>Apocrita</taxon>
        <taxon>Proctotrupomorpha</taxon>
        <taxon>Chalcidoidea</taxon>
        <taxon>Aphelinidae</taxon>
        <taxon>Aphelininae</taxon>
        <taxon>Eretmocerus</taxon>
    </lineage>
</organism>
<dbReference type="Proteomes" id="UP001239111">
    <property type="component" value="Chromosome 4"/>
</dbReference>
<proteinExistence type="predicted"/>
<evidence type="ECO:0000313" key="2">
    <source>
        <dbReference type="Proteomes" id="UP001239111"/>
    </source>
</evidence>
<name>A0ACC2N2H7_9HYME</name>
<accession>A0ACC2N2H7</accession>
<dbReference type="EMBL" id="CM056744">
    <property type="protein sequence ID" value="KAJ8665348.1"/>
    <property type="molecule type" value="Genomic_DNA"/>
</dbReference>
<keyword evidence="2" id="KW-1185">Reference proteome</keyword>